<dbReference type="SMART" id="SM00034">
    <property type="entry name" value="CLECT"/>
    <property type="match status" value="2"/>
</dbReference>
<reference evidence="2 3" key="1">
    <citation type="submission" date="2024-05" db="EMBL/GenBank/DDBJ databases">
        <authorList>
            <person name="Wallberg A."/>
        </authorList>
    </citation>
    <scope>NUCLEOTIDE SEQUENCE [LARGE SCALE GENOMIC DNA]</scope>
</reference>
<evidence type="ECO:0000259" key="1">
    <source>
        <dbReference type="PROSITE" id="PS50041"/>
    </source>
</evidence>
<sequence length="290" mass="32321">MSENNEIKQKHMFTPLASGCGSPYFEVQDKLIQICDHQASQAKAQEICREGNGDLISLEKISLFDKLLERPEMKRDSIFWVNAHYQDSSSSYVWTSGAELIHGWLPAKPSSNRYHCVLLAHQSNDSVGMTDGDCKLNKKFICAKEDDGDTKQPSGGCGSPFIKLEGLLVQICNKRGTWTEARAMCKEVGADLISLTRTQLVKELVVMSDLANYSWWVGGHYEQSSSSYVWLSGEEIGRGWMPVKPSSDKYQCVALGLSGKGIGGLNDLDCKKWTKFICMKDKVSIKNTTK</sequence>
<dbReference type="Proteomes" id="UP001497623">
    <property type="component" value="Unassembled WGS sequence"/>
</dbReference>
<dbReference type="AlphaFoldDB" id="A0AAV2PRR7"/>
<dbReference type="InterPro" id="IPR050828">
    <property type="entry name" value="C-type_lectin/matrix_domain"/>
</dbReference>
<feature type="non-terminal residue" evidence="2">
    <location>
        <position position="290"/>
    </location>
</feature>
<comment type="caution">
    <text evidence="2">The sequence shown here is derived from an EMBL/GenBank/DDBJ whole genome shotgun (WGS) entry which is preliminary data.</text>
</comment>
<accession>A0AAV2PRR7</accession>
<dbReference type="InterPro" id="IPR016187">
    <property type="entry name" value="CTDL_fold"/>
</dbReference>
<dbReference type="PANTHER" id="PTHR45710">
    <property type="entry name" value="C-TYPE LECTIN DOMAIN-CONTAINING PROTEIN 180"/>
    <property type="match status" value="1"/>
</dbReference>
<dbReference type="EMBL" id="CAXKWB010001183">
    <property type="protein sequence ID" value="CAL4063581.1"/>
    <property type="molecule type" value="Genomic_DNA"/>
</dbReference>
<dbReference type="InterPro" id="IPR016186">
    <property type="entry name" value="C-type_lectin-like/link_sf"/>
</dbReference>
<dbReference type="SUPFAM" id="SSF56436">
    <property type="entry name" value="C-type lectin-like"/>
    <property type="match status" value="2"/>
</dbReference>
<name>A0AAV2PRR7_MEGNR</name>
<keyword evidence="3" id="KW-1185">Reference proteome</keyword>
<gene>
    <name evidence="2" type="ORF">MNOR_LOCUS3473</name>
</gene>
<dbReference type="Gene3D" id="3.10.100.10">
    <property type="entry name" value="Mannose-Binding Protein A, subunit A"/>
    <property type="match status" value="2"/>
</dbReference>
<proteinExistence type="predicted"/>
<feature type="domain" description="C-type lectin" evidence="1">
    <location>
        <begin position="43"/>
        <end position="143"/>
    </location>
</feature>
<dbReference type="PANTHER" id="PTHR45710:SF26">
    <property type="entry name" value="RH26557P"/>
    <property type="match status" value="1"/>
</dbReference>
<dbReference type="PROSITE" id="PS50041">
    <property type="entry name" value="C_TYPE_LECTIN_2"/>
    <property type="match status" value="2"/>
</dbReference>
<dbReference type="InterPro" id="IPR001304">
    <property type="entry name" value="C-type_lectin-like"/>
</dbReference>
<dbReference type="CDD" id="cd00037">
    <property type="entry name" value="CLECT"/>
    <property type="match status" value="2"/>
</dbReference>
<evidence type="ECO:0000313" key="2">
    <source>
        <dbReference type="EMBL" id="CAL4063581.1"/>
    </source>
</evidence>
<protein>
    <recommendedName>
        <fullName evidence="1">C-type lectin domain-containing protein</fullName>
    </recommendedName>
</protein>
<feature type="domain" description="C-type lectin" evidence="1">
    <location>
        <begin position="177"/>
        <end position="279"/>
    </location>
</feature>
<organism evidence="2 3">
    <name type="scientific">Meganyctiphanes norvegica</name>
    <name type="common">Northern krill</name>
    <name type="synonym">Thysanopoda norvegica</name>
    <dbReference type="NCBI Taxonomy" id="48144"/>
    <lineage>
        <taxon>Eukaryota</taxon>
        <taxon>Metazoa</taxon>
        <taxon>Ecdysozoa</taxon>
        <taxon>Arthropoda</taxon>
        <taxon>Crustacea</taxon>
        <taxon>Multicrustacea</taxon>
        <taxon>Malacostraca</taxon>
        <taxon>Eumalacostraca</taxon>
        <taxon>Eucarida</taxon>
        <taxon>Euphausiacea</taxon>
        <taxon>Euphausiidae</taxon>
        <taxon>Meganyctiphanes</taxon>
    </lineage>
</organism>
<dbReference type="Pfam" id="PF00059">
    <property type="entry name" value="Lectin_C"/>
    <property type="match status" value="2"/>
</dbReference>
<evidence type="ECO:0000313" key="3">
    <source>
        <dbReference type="Proteomes" id="UP001497623"/>
    </source>
</evidence>